<proteinExistence type="predicted"/>
<evidence type="ECO:0000313" key="1">
    <source>
        <dbReference type="EMBL" id="MBB4065009.1"/>
    </source>
</evidence>
<dbReference type="InterPro" id="IPR036188">
    <property type="entry name" value="FAD/NAD-bd_sf"/>
</dbReference>
<dbReference type="SUPFAM" id="SSF51905">
    <property type="entry name" value="FAD/NAD(P)-binding domain"/>
    <property type="match status" value="1"/>
</dbReference>
<dbReference type="FunFam" id="1.10.405.20:FF:000001">
    <property type="entry name" value="Amine oxidase"/>
    <property type="match status" value="1"/>
</dbReference>
<keyword evidence="2" id="KW-1185">Reference proteome</keyword>
<dbReference type="Gene3D" id="1.10.405.20">
    <property type="match status" value="1"/>
</dbReference>
<protein>
    <submittedName>
        <fullName evidence="1">Uncharacterized protein</fullName>
    </submittedName>
</protein>
<dbReference type="EMBL" id="JACIEZ010000003">
    <property type="protein sequence ID" value="MBB4065009.1"/>
    <property type="molecule type" value="Genomic_DNA"/>
</dbReference>
<comment type="caution">
    <text evidence="1">The sequence shown here is derived from an EMBL/GenBank/DDBJ whole genome shotgun (WGS) entry which is preliminary data.</text>
</comment>
<dbReference type="RefSeq" id="WP_183366290.1">
    <property type="nucleotide sequence ID" value="NZ_JACIEZ010000003.1"/>
</dbReference>
<gene>
    <name evidence="1" type="ORF">GGR23_002196</name>
</gene>
<dbReference type="Gene3D" id="3.30.70.1990">
    <property type="match status" value="1"/>
</dbReference>
<dbReference type="AlphaFoldDB" id="A0A7W6J580"/>
<dbReference type="PANTHER" id="PTHR42923">
    <property type="entry name" value="PROTOPORPHYRINOGEN OXIDASE"/>
    <property type="match status" value="1"/>
</dbReference>
<accession>A0A7W6J580</accession>
<dbReference type="Proteomes" id="UP000528286">
    <property type="component" value="Unassembled WGS sequence"/>
</dbReference>
<dbReference type="GO" id="GO:0016491">
    <property type="term" value="F:oxidoreductase activity"/>
    <property type="evidence" value="ECO:0007669"/>
    <property type="project" value="TreeGrafter"/>
</dbReference>
<sequence>MNATFQTYTRGPGFNRPRLKIAIIGSGISGASAAWALHPHHDVILYEKSSRPGGHTATADIDYNGKAISVDTGFIVYNEATYPNLAALFAELEVDTHASDMSFALSLDHGRLEWAGDGLSTLFAQKRNLFRPSFLLMIREILRFNRQCLADRAAGHLSRLSIGDYLNWRGFSPGFTNNYLVPMAAAIWSSPAARLLDFPAEQFVNFFDNHRLIYLKPHQWRTVSGGSRNYLAKLLAPLGPRLRLDCGIAEVRRVGGQVAVRDVTGTETLFDKVIFASHSDQTLAMLKDANAEERRLLSAIPYQPNHVVLHRDESLMPTRRKVWASWNYLRSSRSDSKAATVTYWMNRLQGIDNRYPLFVTLNPDREIDRSKIFAEYVYEHPLFDARAMAAQAELPGIQGKNNCYFTGAWTAYGFHEDGLRSGLMAAADLGAHVPWMTPARPQNPVQVAA</sequence>
<dbReference type="InterPro" id="IPR050464">
    <property type="entry name" value="Zeta_carotene_desat/Oxidored"/>
</dbReference>
<dbReference type="PANTHER" id="PTHR42923:SF17">
    <property type="entry name" value="AMINE OXIDASE DOMAIN-CONTAINING PROTEIN"/>
    <property type="match status" value="1"/>
</dbReference>
<dbReference type="Gene3D" id="3.50.50.60">
    <property type="entry name" value="FAD/NAD(P)-binding domain"/>
    <property type="match status" value="1"/>
</dbReference>
<organism evidence="1 2">
    <name type="scientific">Gellertiella hungarica</name>
    <dbReference type="NCBI Taxonomy" id="1572859"/>
    <lineage>
        <taxon>Bacteria</taxon>
        <taxon>Pseudomonadati</taxon>
        <taxon>Pseudomonadota</taxon>
        <taxon>Alphaproteobacteria</taxon>
        <taxon>Hyphomicrobiales</taxon>
        <taxon>Rhizobiaceae</taxon>
        <taxon>Gellertiella</taxon>
    </lineage>
</organism>
<evidence type="ECO:0000313" key="2">
    <source>
        <dbReference type="Proteomes" id="UP000528286"/>
    </source>
</evidence>
<dbReference type="Pfam" id="PF13450">
    <property type="entry name" value="NAD_binding_8"/>
    <property type="match status" value="1"/>
</dbReference>
<name>A0A7W6J580_9HYPH</name>
<reference evidence="1 2" key="1">
    <citation type="submission" date="2020-08" db="EMBL/GenBank/DDBJ databases">
        <title>Genomic Encyclopedia of Type Strains, Phase IV (KMG-IV): sequencing the most valuable type-strain genomes for metagenomic binning, comparative biology and taxonomic classification.</title>
        <authorList>
            <person name="Goeker M."/>
        </authorList>
    </citation>
    <scope>NUCLEOTIDE SEQUENCE [LARGE SCALE GENOMIC DNA]</scope>
    <source>
        <strain evidence="1 2">DSM 29853</strain>
    </source>
</reference>